<dbReference type="EMBL" id="LS483339">
    <property type="protein sequence ID" value="SQF24149.1"/>
    <property type="molecule type" value="Genomic_DNA"/>
</dbReference>
<evidence type="ECO:0000313" key="3">
    <source>
        <dbReference type="Proteomes" id="UP000249634"/>
    </source>
</evidence>
<organism evidence="2 3">
    <name type="scientific">Streptococcus thermophilus</name>
    <dbReference type="NCBI Taxonomy" id="1308"/>
    <lineage>
        <taxon>Bacteria</taxon>
        <taxon>Bacillati</taxon>
        <taxon>Bacillota</taxon>
        <taxon>Bacilli</taxon>
        <taxon>Lactobacillales</taxon>
        <taxon>Streptococcaceae</taxon>
        <taxon>Streptococcus</taxon>
    </lineage>
</organism>
<gene>
    <name evidence="2" type="ORF">NCTC12958_00319</name>
</gene>
<feature type="transmembrane region" description="Helical" evidence="1">
    <location>
        <begin position="15"/>
        <end position="33"/>
    </location>
</feature>
<evidence type="ECO:0000313" key="2">
    <source>
        <dbReference type="EMBL" id="SQF24149.1"/>
    </source>
</evidence>
<protein>
    <submittedName>
        <fullName evidence="2">Uncharacterized protein</fullName>
    </submittedName>
</protein>
<keyword evidence="1" id="KW-0472">Membrane</keyword>
<evidence type="ECO:0000256" key="1">
    <source>
        <dbReference type="SAM" id="Phobius"/>
    </source>
</evidence>
<keyword evidence="1" id="KW-0812">Transmembrane</keyword>
<reference evidence="2 3" key="1">
    <citation type="submission" date="2018-06" db="EMBL/GenBank/DDBJ databases">
        <authorList>
            <consortium name="Pathogen Informatics"/>
            <person name="Doyle S."/>
        </authorList>
    </citation>
    <scope>NUCLEOTIDE SEQUENCE [LARGE SCALE GENOMIC DNA]</scope>
    <source>
        <strain evidence="2 3">NCTC12958</strain>
    </source>
</reference>
<keyword evidence="1" id="KW-1133">Transmembrane helix</keyword>
<sequence>MKNYFTRLWAYHQRFFRLYLLVLMAIYGVYLLHLPTPLNLILKPFGLKG</sequence>
<name>A0A2X3UJU6_STRTR</name>
<proteinExistence type="predicted"/>
<dbReference type="Proteomes" id="UP000249634">
    <property type="component" value="Chromosome 1"/>
</dbReference>
<accession>A0A2X3UJU6</accession>
<dbReference type="AlphaFoldDB" id="A0A2X3UJU6"/>